<keyword evidence="1" id="KW-0812">Transmembrane</keyword>
<evidence type="ECO:0000313" key="3">
    <source>
        <dbReference type="Proteomes" id="UP000745663"/>
    </source>
</evidence>
<evidence type="ECO:0000313" key="2">
    <source>
        <dbReference type="EMBL" id="MBM5458690.1"/>
    </source>
</evidence>
<protein>
    <submittedName>
        <fullName evidence="2">Uncharacterized protein</fullName>
    </submittedName>
</protein>
<name>A0ABS2BZ23_9PSED</name>
<comment type="caution">
    <text evidence="2">The sequence shown here is derived from an EMBL/GenBank/DDBJ whole genome shotgun (WGS) entry which is preliminary data.</text>
</comment>
<dbReference type="Proteomes" id="UP000745663">
    <property type="component" value="Unassembled WGS sequence"/>
</dbReference>
<organism evidence="2 3">
    <name type="scientific">Pseudomonas arcuscaelestis</name>
    <dbReference type="NCBI Taxonomy" id="2710591"/>
    <lineage>
        <taxon>Bacteria</taxon>
        <taxon>Pseudomonadati</taxon>
        <taxon>Pseudomonadota</taxon>
        <taxon>Gammaproteobacteria</taxon>
        <taxon>Pseudomonadales</taxon>
        <taxon>Pseudomonadaceae</taxon>
        <taxon>Pseudomonas</taxon>
    </lineage>
</organism>
<proteinExistence type="predicted"/>
<reference evidence="2 3" key="1">
    <citation type="submission" date="2020-08" db="EMBL/GenBank/DDBJ databases">
        <title>Description of novel Pseudomonas species.</title>
        <authorList>
            <person name="Duman M."/>
            <person name="Mulet M."/>
            <person name="Altun S."/>
            <person name="Saticioglu I.B."/>
            <person name="Lalucat J."/>
            <person name="Garcia-Valdes E."/>
        </authorList>
    </citation>
    <scope>NUCLEOTIDE SEQUENCE [LARGE SCALE GENOMIC DNA]</scope>
    <source>
        <strain evidence="2 3">P66</strain>
    </source>
</reference>
<dbReference type="EMBL" id="JACOPV010000008">
    <property type="protein sequence ID" value="MBM5458690.1"/>
    <property type="molecule type" value="Genomic_DNA"/>
</dbReference>
<gene>
    <name evidence="2" type="ORF">H8F21_14065</name>
</gene>
<accession>A0ABS2BZ23</accession>
<evidence type="ECO:0000256" key="1">
    <source>
        <dbReference type="SAM" id="Phobius"/>
    </source>
</evidence>
<feature type="transmembrane region" description="Helical" evidence="1">
    <location>
        <begin position="7"/>
        <end position="25"/>
    </location>
</feature>
<keyword evidence="1" id="KW-1133">Transmembrane helix</keyword>
<sequence length="56" mass="6072">MRFKPQHFHLAAAVVFLITGVLVFLLGPKPVAGFFVMGAVIALIHWKASKVGLVDL</sequence>
<dbReference type="RefSeq" id="WP_203584629.1">
    <property type="nucleotide sequence ID" value="NZ_JACOPV010000008.1"/>
</dbReference>
<keyword evidence="1" id="KW-0472">Membrane</keyword>
<feature type="transmembrane region" description="Helical" evidence="1">
    <location>
        <begin position="31"/>
        <end position="48"/>
    </location>
</feature>
<keyword evidence="3" id="KW-1185">Reference proteome</keyword>